<evidence type="ECO:0008006" key="3">
    <source>
        <dbReference type="Google" id="ProtNLM"/>
    </source>
</evidence>
<reference evidence="1 2" key="1">
    <citation type="submission" date="2019-04" db="EMBL/GenBank/DDBJ databases">
        <title>Cohnella sp. nov., isolated from soil.</title>
        <authorList>
            <person name="Kim W."/>
        </authorList>
    </citation>
    <scope>NUCLEOTIDE SEQUENCE [LARGE SCALE GENOMIC DNA]</scope>
    <source>
        <strain evidence="1 2">CAU 1483</strain>
    </source>
</reference>
<comment type="caution">
    <text evidence="1">The sequence shown here is derived from an EMBL/GenBank/DDBJ whole genome shotgun (WGS) entry which is preliminary data.</text>
</comment>
<dbReference type="InterPro" id="IPR014985">
    <property type="entry name" value="WbqC"/>
</dbReference>
<evidence type="ECO:0000313" key="1">
    <source>
        <dbReference type="EMBL" id="TJY44264.1"/>
    </source>
</evidence>
<dbReference type="Proteomes" id="UP000309673">
    <property type="component" value="Unassembled WGS sequence"/>
</dbReference>
<dbReference type="OrthoDB" id="3611744at2"/>
<accession>A0A4U0FII0</accession>
<gene>
    <name evidence="1" type="ORF">E5161_02430</name>
</gene>
<keyword evidence="2" id="KW-1185">Reference proteome</keyword>
<proteinExistence type="predicted"/>
<name>A0A4U0FII0_9BACL</name>
<protein>
    <recommendedName>
        <fullName evidence="3">WbqC family protein</fullName>
    </recommendedName>
</protein>
<dbReference type="Pfam" id="PF08889">
    <property type="entry name" value="WbqC"/>
    <property type="match status" value="1"/>
</dbReference>
<sequence>MMEKCRINGIASGGRLAIMIVTIHQPEHMPWLGFFDKIGHSDCVVFLDNVPFRKNYFQNRNRIMSGSGPMYLTIPVSITESKVIKDVRIAKNFNKRKYLRAIRSAYSEHPFFDLYYPEVERIILEEHQNLSALNLALILFFMQTLQIETTWHLASDLEVNGSKSQLLLSICQKLKADTYLSGPSGRDYLDEMLFTAQGILVSYHDFIHPSYPQINQTGFHSHLSVLDLLFNCGDKSREYLFQA</sequence>
<evidence type="ECO:0000313" key="2">
    <source>
        <dbReference type="Proteomes" id="UP000309673"/>
    </source>
</evidence>
<organism evidence="1 2">
    <name type="scientific">Cohnella pontilimi</name>
    <dbReference type="NCBI Taxonomy" id="2564100"/>
    <lineage>
        <taxon>Bacteria</taxon>
        <taxon>Bacillati</taxon>
        <taxon>Bacillota</taxon>
        <taxon>Bacilli</taxon>
        <taxon>Bacillales</taxon>
        <taxon>Paenibacillaceae</taxon>
        <taxon>Cohnella</taxon>
    </lineage>
</organism>
<dbReference type="AlphaFoldDB" id="A0A4U0FII0"/>
<dbReference type="EMBL" id="SUPK01000001">
    <property type="protein sequence ID" value="TJY44264.1"/>
    <property type="molecule type" value="Genomic_DNA"/>
</dbReference>